<name>A0A5N7MUD2_9HYPH</name>
<proteinExistence type="predicted"/>
<protein>
    <recommendedName>
        <fullName evidence="3">WG repeat-containing protein</fullName>
    </recommendedName>
</protein>
<accession>A0A5N7MUD2</accession>
<sequence length="67" mass="7589">MSREIVRDRAGRVLGWYEDNGISGRINARDASGRWIGFYDKKLNETRDPGGRLLAKGNVLPSLIFRP</sequence>
<dbReference type="Proteomes" id="UP000403266">
    <property type="component" value="Unassembled WGS sequence"/>
</dbReference>
<dbReference type="EMBL" id="VOSK01000338">
    <property type="protein sequence ID" value="MPR30280.1"/>
    <property type="molecule type" value="Genomic_DNA"/>
</dbReference>
<reference evidence="1 2" key="1">
    <citation type="journal article" date="2019" name="Syst. Appl. Microbiol.">
        <title>Microvirga tunisiensis sp. nov., a root nodule symbiotic bacterium isolated from Lupinus micranthus and L. luteus grown in Northern Tunisia.</title>
        <authorList>
            <person name="Msaddak A."/>
            <person name="Rejili M."/>
            <person name="Duran D."/>
            <person name="Mars M."/>
            <person name="Palacios J.M."/>
            <person name="Ruiz-Argueso T."/>
            <person name="Rey L."/>
            <person name="Imperial J."/>
        </authorList>
    </citation>
    <scope>NUCLEOTIDE SEQUENCE [LARGE SCALE GENOMIC DNA]</scope>
    <source>
        <strain evidence="1 2">Lmie10</strain>
    </source>
</reference>
<evidence type="ECO:0000313" key="1">
    <source>
        <dbReference type="EMBL" id="MPR30280.1"/>
    </source>
</evidence>
<keyword evidence="2" id="KW-1185">Reference proteome</keyword>
<evidence type="ECO:0000313" key="2">
    <source>
        <dbReference type="Proteomes" id="UP000403266"/>
    </source>
</evidence>
<dbReference type="RefSeq" id="WP_152717131.1">
    <property type="nucleotide sequence ID" value="NZ_VOSJ01000367.1"/>
</dbReference>
<organism evidence="1 2">
    <name type="scientific">Microvirga tunisiensis</name>
    <dbReference type="NCBI Taxonomy" id="2108360"/>
    <lineage>
        <taxon>Bacteria</taxon>
        <taxon>Pseudomonadati</taxon>
        <taxon>Pseudomonadota</taxon>
        <taxon>Alphaproteobacteria</taxon>
        <taxon>Hyphomicrobiales</taxon>
        <taxon>Methylobacteriaceae</taxon>
        <taxon>Microvirga</taxon>
    </lineage>
</organism>
<dbReference type="AlphaFoldDB" id="A0A5N7MUD2"/>
<evidence type="ECO:0008006" key="3">
    <source>
        <dbReference type="Google" id="ProtNLM"/>
    </source>
</evidence>
<comment type="caution">
    <text evidence="1">The sequence shown here is derived from an EMBL/GenBank/DDBJ whole genome shotgun (WGS) entry which is preliminary data.</text>
</comment>
<dbReference type="OrthoDB" id="8020714at2"/>
<gene>
    <name evidence="1" type="ORF">FS320_35890</name>
</gene>